<gene>
    <name evidence="1" type="ORF">KIN20_010528</name>
</gene>
<name>A0AAD5QIU0_PARTN</name>
<organism evidence="1 2">
    <name type="scientific">Parelaphostrongylus tenuis</name>
    <name type="common">Meningeal worm</name>
    <dbReference type="NCBI Taxonomy" id="148309"/>
    <lineage>
        <taxon>Eukaryota</taxon>
        <taxon>Metazoa</taxon>
        <taxon>Ecdysozoa</taxon>
        <taxon>Nematoda</taxon>
        <taxon>Chromadorea</taxon>
        <taxon>Rhabditida</taxon>
        <taxon>Rhabditina</taxon>
        <taxon>Rhabditomorpha</taxon>
        <taxon>Strongyloidea</taxon>
        <taxon>Metastrongylidae</taxon>
        <taxon>Parelaphostrongylus</taxon>
    </lineage>
</organism>
<proteinExistence type="predicted"/>
<evidence type="ECO:0000313" key="2">
    <source>
        <dbReference type="Proteomes" id="UP001196413"/>
    </source>
</evidence>
<reference evidence="1" key="1">
    <citation type="submission" date="2021-06" db="EMBL/GenBank/DDBJ databases">
        <title>Parelaphostrongylus tenuis whole genome reference sequence.</title>
        <authorList>
            <person name="Garwood T.J."/>
            <person name="Larsen P.A."/>
            <person name="Fountain-Jones N.M."/>
            <person name="Garbe J.R."/>
            <person name="Macchietto M.G."/>
            <person name="Kania S.A."/>
            <person name="Gerhold R.W."/>
            <person name="Richards J.E."/>
            <person name="Wolf T.M."/>
        </authorList>
    </citation>
    <scope>NUCLEOTIDE SEQUENCE</scope>
    <source>
        <strain evidence="1">MNPRO001-30</strain>
        <tissue evidence="1">Meninges</tissue>
    </source>
</reference>
<keyword evidence="2" id="KW-1185">Reference proteome</keyword>
<evidence type="ECO:0000313" key="1">
    <source>
        <dbReference type="EMBL" id="KAJ1353788.1"/>
    </source>
</evidence>
<sequence length="102" mass="11720">MCVSLELERNLFRSGNFGKGFHRINDERQCQQNLEVDSLSQIDDDPGLEQLLSVLLSFVEQRAIPVLEVEKVTERALLPTPAIEVLAQRGRRQRKQRSCMLI</sequence>
<dbReference type="Proteomes" id="UP001196413">
    <property type="component" value="Unassembled WGS sequence"/>
</dbReference>
<comment type="caution">
    <text evidence="1">The sequence shown here is derived from an EMBL/GenBank/DDBJ whole genome shotgun (WGS) entry which is preliminary data.</text>
</comment>
<dbReference type="EMBL" id="JAHQIW010001839">
    <property type="protein sequence ID" value="KAJ1353788.1"/>
    <property type="molecule type" value="Genomic_DNA"/>
</dbReference>
<accession>A0AAD5QIU0</accession>
<protein>
    <submittedName>
        <fullName evidence="1">Uncharacterized protein</fullName>
    </submittedName>
</protein>
<dbReference type="AlphaFoldDB" id="A0AAD5QIU0"/>